<feature type="domain" description="Orn/Lys/Arg decarboxylases family 1 pyridoxal-P attachment site" evidence="9">
    <location>
        <begin position="353"/>
        <end position="367"/>
    </location>
</feature>
<keyword evidence="3" id="KW-0210">Decarboxylase</keyword>
<dbReference type="InterPro" id="IPR005308">
    <property type="entry name" value="OKR_de-COase_N"/>
</dbReference>
<proteinExistence type="inferred from homology"/>
<dbReference type="EMBL" id="CP012117">
    <property type="protein sequence ID" value="ANP26941.1"/>
    <property type="molecule type" value="Genomic_DNA"/>
</dbReference>
<dbReference type="InterPro" id="IPR011193">
    <property type="entry name" value="Orn/lys/arg_de-COase"/>
</dbReference>
<comment type="cofactor">
    <cofactor evidence="1">
        <name>pyridoxal 5'-phosphate</name>
        <dbReference type="ChEBI" id="CHEBI:597326"/>
    </cofactor>
</comment>
<dbReference type="PROSITE" id="PS00703">
    <property type="entry name" value="OKR_DC_1"/>
    <property type="match status" value="1"/>
</dbReference>
<keyword evidence="4 8" id="KW-0663">Pyridoxal phosphate</keyword>
<dbReference type="InterPro" id="IPR015424">
    <property type="entry name" value="PyrdxlP-dep_Trfase"/>
</dbReference>
<dbReference type="RefSeq" id="WP_065247273.1">
    <property type="nucleotide sequence ID" value="NZ_CP012117.1"/>
</dbReference>
<dbReference type="FunFam" id="3.90.1150.10:FF:000032">
    <property type="entry name" value="Ornithine decarboxylase SpeF"/>
    <property type="match status" value="1"/>
</dbReference>
<dbReference type="InterPro" id="IPR015421">
    <property type="entry name" value="PyrdxlP-dep_Trfase_major"/>
</dbReference>
<dbReference type="Pfam" id="PF03709">
    <property type="entry name" value="OKR_DC_1_N"/>
    <property type="match status" value="1"/>
</dbReference>
<dbReference type="KEGG" id="dva:DAD186_03840"/>
<dbReference type="PANTHER" id="PTHR45229:SF1">
    <property type="entry name" value="INDUCIBLE ORNITHINE DECARBOXYLASE"/>
    <property type="match status" value="1"/>
</dbReference>
<dbReference type="GO" id="GO:0030170">
    <property type="term" value="F:pyridoxal phosphate binding"/>
    <property type="evidence" value="ECO:0007669"/>
    <property type="project" value="TreeGrafter"/>
</dbReference>
<evidence type="ECO:0000256" key="3">
    <source>
        <dbReference type="ARBA" id="ARBA00022793"/>
    </source>
</evidence>
<gene>
    <name evidence="10" type="ORF">DAD186_03840</name>
</gene>
<dbReference type="Proteomes" id="UP000092596">
    <property type="component" value="Chromosome"/>
</dbReference>
<dbReference type="InterPro" id="IPR036633">
    <property type="entry name" value="Prn/Lys/Arg_de-COase_C_sf"/>
</dbReference>
<name>A0A1B0ZG75_9MICO</name>
<reference evidence="10 11" key="1">
    <citation type="submission" date="2015-06" db="EMBL/GenBank/DDBJ databases">
        <title>Investigation of pathophysiology for high-risk pregnancy and development of treatment modality based on it.</title>
        <authorList>
            <person name="Kim B.-C."/>
            <person name="Lim S."/>
        </authorList>
    </citation>
    <scope>NUCLEOTIDE SEQUENCE [LARGE SCALE GENOMIC DNA]</scope>
    <source>
        <strain evidence="10 11">AD1-86</strain>
    </source>
</reference>
<dbReference type="CDD" id="cd00615">
    <property type="entry name" value="Orn_deC_like"/>
    <property type="match status" value="1"/>
</dbReference>
<dbReference type="SUPFAM" id="SSF55904">
    <property type="entry name" value="Ornithine decarboxylase C-terminal domain"/>
    <property type="match status" value="1"/>
</dbReference>
<organism evidence="10 11">
    <name type="scientific">Dermabacter vaginalis</name>
    <dbReference type="NCBI Taxonomy" id="1630135"/>
    <lineage>
        <taxon>Bacteria</taxon>
        <taxon>Bacillati</taxon>
        <taxon>Actinomycetota</taxon>
        <taxon>Actinomycetes</taxon>
        <taxon>Micrococcales</taxon>
        <taxon>Dermabacteraceae</taxon>
        <taxon>Dermabacter</taxon>
    </lineage>
</organism>
<evidence type="ECO:0000256" key="2">
    <source>
        <dbReference type="ARBA" id="ARBA00010671"/>
    </source>
</evidence>
<dbReference type="InterPro" id="IPR000310">
    <property type="entry name" value="Orn/Lys/Arg_deCO2ase_major_dom"/>
</dbReference>
<comment type="catalytic activity">
    <reaction evidence="7">
        <text>L-ornithine + H(+) = putrescine + CO2</text>
        <dbReference type="Rhea" id="RHEA:22964"/>
        <dbReference type="ChEBI" id="CHEBI:15378"/>
        <dbReference type="ChEBI" id="CHEBI:16526"/>
        <dbReference type="ChEBI" id="CHEBI:46911"/>
        <dbReference type="ChEBI" id="CHEBI:326268"/>
        <dbReference type="EC" id="4.1.1.17"/>
    </reaction>
</comment>
<comment type="similarity">
    <text evidence="2">Belongs to the Orn/Lys/Arg decarboxylase class-I family.</text>
</comment>
<protein>
    <recommendedName>
        <fullName evidence="6">ornithine decarboxylase</fullName>
        <ecNumber evidence="6">4.1.1.17</ecNumber>
    </recommendedName>
</protein>
<evidence type="ECO:0000256" key="6">
    <source>
        <dbReference type="ARBA" id="ARBA00034138"/>
    </source>
</evidence>
<dbReference type="GO" id="GO:0004586">
    <property type="term" value="F:ornithine decarboxylase activity"/>
    <property type="evidence" value="ECO:0007669"/>
    <property type="project" value="UniProtKB-EC"/>
</dbReference>
<evidence type="ECO:0000256" key="1">
    <source>
        <dbReference type="ARBA" id="ARBA00001933"/>
    </source>
</evidence>
<accession>A0A1B0ZG75</accession>
<dbReference type="EC" id="4.1.1.17" evidence="6"/>
<dbReference type="InterPro" id="IPR011006">
    <property type="entry name" value="CheY-like_superfamily"/>
</dbReference>
<evidence type="ECO:0000259" key="9">
    <source>
        <dbReference type="PROSITE" id="PS00703"/>
    </source>
</evidence>
<dbReference type="Pfam" id="PF01276">
    <property type="entry name" value="OKR_DC_1"/>
    <property type="match status" value="1"/>
</dbReference>
<dbReference type="Gene3D" id="3.40.50.220">
    <property type="match status" value="1"/>
</dbReference>
<dbReference type="GO" id="GO:0005829">
    <property type="term" value="C:cytosol"/>
    <property type="evidence" value="ECO:0007669"/>
    <property type="project" value="TreeGrafter"/>
</dbReference>
<dbReference type="Gene3D" id="3.90.1150.10">
    <property type="entry name" value="Aspartate Aminotransferase, domain 1"/>
    <property type="match status" value="1"/>
</dbReference>
<dbReference type="Pfam" id="PF03711">
    <property type="entry name" value="OKR_DC_1_C"/>
    <property type="match status" value="1"/>
</dbReference>
<dbReference type="STRING" id="1630135.DAD186_03840"/>
<dbReference type="AlphaFoldDB" id="A0A1B0ZG75"/>
<dbReference type="Gene3D" id="3.90.100.10">
    <property type="entry name" value="Orn/Lys/Arg decarboxylase, C-terminal domain"/>
    <property type="match status" value="1"/>
</dbReference>
<evidence type="ECO:0000256" key="7">
    <source>
        <dbReference type="ARBA" id="ARBA00049127"/>
    </source>
</evidence>
<dbReference type="PATRIC" id="fig|1630135.4.peg.386"/>
<dbReference type="FunFam" id="3.40.640.10:FF:000008">
    <property type="entry name" value="Lysine decarboxylase, inducible"/>
    <property type="match status" value="1"/>
</dbReference>
<evidence type="ECO:0000256" key="8">
    <source>
        <dbReference type="PIRSR" id="PIRSR009393-1"/>
    </source>
</evidence>
<dbReference type="InterPro" id="IPR008286">
    <property type="entry name" value="Prn/Lys/Arg_de-COase_C"/>
</dbReference>
<keyword evidence="5 10" id="KW-0456">Lyase</keyword>
<dbReference type="GO" id="GO:0006520">
    <property type="term" value="P:amino acid metabolic process"/>
    <property type="evidence" value="ECO:0007669"/>
    <property type="project" value="InterPro"/>
</dbReference>
<evidence type="ECO:0000256" key="5">
    <source>
        <dbReference type="ARBA" id="ARBA00023239"/>
    </source>
</evidence>
<feature type="modified residue" description="N6-(pyridoxal phosphate)lysine" evidence="8">
    <location>
        <position position="358"/>
    </location>
</feature>
<dbReference type="InterPro" id="IPR027464">
    <property type="entry name" value="Ornithine_deCO2ase_N"/>
</dbReference>
<dbReference type="InterPro" id="IPR015422">
    <property type="entry name" value="PyrdxlP-dep_Trfase_small"/>
</dbReference>
<dbReference type="PIRSF" id="PIRSF009393">
    <property type="entry name" value="Orn_decarb"/>
    <property type="match status" value="1"/>
</dbReference>
<sequence length="726" mass="81438">MLSRTIGVSAALLGSDTTIHPIPGYELTALQGGDLANISAIILDQDDIDAGKVAEINDYGFGIPVFAAVKSTKDTTNLEGLHGVIALDDLQGDYFARQVAAAADKFEDEVLPPFFGALTKYYNRGFSPFDCPGHQGGQFFRQHPAGRRFFDFYGEELFRTDLCNADVAMGDLLIHDGPPVQATEAAARIFNADNTWFILNGTSSSNKVAINAVVGPDDLVLFDRNNHKSNIHGGLIMAGGKPVYLETARNAFGLIGGIDEHCFEEDYIRERLEKVAPERAKEERPFRLAIIQLGTYDGTIYNARQVVDKIGHLCDYILFDSAWVGYEQWIDIMKEGSPMLLELDENDPGILVTQSVHKQQAGFSQASQIHKKDSHIKGQDRYVNFDQFNNSYMMHASTSPYYPLFASLDINAKMHENGAGEKLWDEALKNSIEARKLILGNLKMLKPFVPTEVDGKPWESYDTETIASNRKFFEFHPGEQWHGFDSYVEGQYFVDPMKLLLTTPGLINKTGGFEYEDFGIPANILANYLRTQGIVPEKCDLNSILFLLTPADTIQKYSNLVAALRRFEEAVENDVPLQDVLPEIYAAHEDRYRGYTIRQLCQEMHDFYKNRTVAQLQKDMFREENFPKVEMTPQEANVEFIRGNVDYLPIEECKGRVAAEGALPYPPGVVVVVPGEVWGGPQYDYFMALEEGINQLPGFAPELQGVHMVTEEDGRQRAYGYVIRNK</sequence>
<evidence type="ECO:0000256" key="4">
    <source>
        <dbReference type="ARBA" id="ARBA00022898"/>
    </source>
</evidence>
<dbReference type="NCBIfam" id="NF010092">
    <property type="entry name" value="PRK13578.1"/>
    <property type="match status" value="1"/>
</dbReference>
<dbReference type="Gene3D" id="3.40.640.10">
    <property type="entry name" value="Type I PLP-dependent aspartate aminotransferase-like (Major domain)"/>
    <property type="match status" value="1"/>
</dbReference>
<dbReference type="SUPFAM" id="SSF52172">
    <property type="entry name" value="CheY-like"/>
    <property type="match status" value="1"/>
</dbReference>
<evidence type="ECO:0000313" key="10">
    <source>
        <dbReference type="EMBL" id="ANP26941.1"/>
    </source>
</evidence>
<dbReference type="PANTHER" id="PTHR45229">
    <property type="entry name" value="CONSTITUTIVE ORNITHINE DECARBOXYLASE"/>
    <property type="match status" value="1"/>
</dbReference>
<evidence type="ECO:0000313" key="11">
    <source>
        <dbReference type="Proteomes" id="UP000092596"/>
    </source>
</evidence>
<dbReference type="SUPFAM" id="SSF53383">
    <property type="entry name" value="PLP-dependent transferases"/>
    <property type="match status" value="1"/>
</dbReference>